<evidence type="ECO:0000259" key="5">
    <source>
        <dbReference type="SMART" id="SM00729"/>
    </source>
</evidence>
<reference evidence="7" key="1">
    <citation type="journal article" date="2019" name="Int. J. Syst. Evol. Microbiol.">
        <title>The Global Catalogue of Microorganisms (GCM) 10K type strain sequencing project: providing services to taxonomists for standard genome sequencing and annotation.</title>
        <authorList>
            <consortium name="The Broad Institute Genomics Platform"/>
            <consortium name="The Broad Institute Genome Sequencing Center for Infectious Disease"/>
            <person name="Wu L."/>
            <person name="Ma J."/>
        </authorList>
    </citation>
    <scope>NUCLEOTIDE SEQUENCE [LARGE SCALE GENOMIC DNA]</scope>
    <source>
        <strain evidence="7">JCM 18055</strain>
    </source>
</reference>
<comment type="caution">
    <text evidence="6">The sequence shown here is derived from an EMBL/GenBank/DDBJ whole genome shotgun (WGS) entry which is preliminary data.</text>
</comment>
<evidence type="ECO:0000313" key="7">
    <source>
        <dbReference type="Proteomes" id="UP001500325"/>
    </source>
</evidence>
<dbReference type="Proteomes" id="UP001500325">
    <property type="component" value="Unassembled WGS sequence"/>
</dbReference>
<keyword evidence="4" id="KW-0411">Iron-sulfur</keyword>
<dbReference type="RefSeq" id="WP_345377850.1">
    <property type="nucleotide sequence ID" value="NZ_BAABIC010000001.1"/>
</dbReference>
<evidence type="ECO:0000256" key="4">
    <source>
        <dbReference type="ARBA" id="ARBA00023014"/>
    </source>
</evidence>
<evidence type="ECO:0000313" key="6">
    <source>
        <dbReference type="EMBL" id="GAA4675071.1"/>
    </source>
</evidence>
<feature type="domain" description="Elp3/MiaA/NifB-like radical SAM core" evidence="5">
    <location>
        <begin position="120"/>
        <end position="343"/>
    </location>
</feature>
<keyword evidence="7" id="KW-1185">Reference proteome</keyword>
<keyword evidence="1" id="KW-0949">S-adenosyl-L-methionine</keyword>
<gene>
    <name evidence="6" type="ORF">GCM10023215_03600</name>
</gene>
<protein>
    <submittedName>
        <fullName evidence="6">MSMEG_0568 family radical SAM protein</fullName>
    </submittedName>
</protein>
<keyword evidence="2" id="KW-0479">Metal-binding</keyword>
<dbReference type="SMART" id="SM00729">
    <property type="entry name" value="Elp3"/>
    <property type="match status" value="1"/>
</dbReference>
<dbReference type="Gene3D" id="3.20.20.70">
    <property type="entry name" value="Aldolase class I"/>
    <property type="match status" value="1"/>
</dbReference>
<name>A0ABP8VY83_9PSEU</name>
<evidence type="ECO:0000256" key="2">
    <source>
        <dbReference type="ARBA" id="ARBA00022723"/>
    </source>
</evidence>
<evidence type="ECO:0000256" key="3">
    <source>
        <dbReference type="ARBA" id="ARBA00023004"/>
    </source>
</evidence>
<dbReference type="SFLD" id="SFLDS00029">
    <property type="entry name" value="Radical_SAM"/>
    <property type="match status" value="1"/>
</dbReference>
<dbReference type="SUPFAM" id="SSF102114">
    <property type="entry name" value="Radical SAM enzymes"/>
    <property type="match status" value="1"/>
</dbReference>
<dbReference type="InterPro" id="IPR016779">
    <property type="entry name" value="rSAM_MSMEG0568"/>
</dbReference>
<dbReference type="InterPro" id="IPR013785">
    <property type="entry name" value="Aldolase_TIM"/>
</dbReference>
<dbReference type="InterPro" id="IPR006638">
    <property type="entry name" value="Elp3/MiaA/NifB-like_rSAM"/>
</dbReference>
<dbReference type="EMBL" id="BAABIC010000001">
    <property type="protein sequence ID" value="GAA4675071.1"/>
    <property type="molecule type" value="Genomic_DNA"/>
</dbReference>
<dbReference type="InterPro" id="IPR007197">
    <property type="entry name" value="rSAM"/>
</dbReference>
<proteinExistence type="predicted"/>
<evidence type="ECO:0000256" key="1">
    <source>
        <dbReference type="ARBA" id="ARBA00022691"/>
    </source>
</evidence>
<organism evidence="6 7">
    <name type="scientific">Pseudonocardia yuanmonensis</name>
    <dbReference type="NCBI Taxonomy" id="1095914"/>
    <lineage>
        <taxon>Bacteria</taxon>
        <taxon>Bacillati</taxon>
        <taxon>Actinomycetota</taxon>
        <taxon>Actinomycetes</taxon>
        <taxon>Pseudonocardiales</taxon>
        <taxon>Pseudonocardiaceae</taxon>
        <taxon>Pseudonocardia</taxon>
    </lineage>
</organism>
<keyword evidence="3" id="KW-0408">Iron</keyword>
<dbReference type="SFLD" id="SFLDG01107">
    <property type="entry name" value="Uncharacterised_Radical_SAM_Su"/>
    <property type="match status" value="1"/>
</dbReference>
<accession>A0ABP8VY83</accession>
<sequence length="396" mass="41564">MTVTDERSPGEVVEAPPVDTAALIMDLQSVGLRVETELENSRTGGAGPSDSGMLWIEGVPVTVPPNTTSPYALRAEDEGQGIYRDGVKVASVSGTRRPRFYDLETADGVPYHQIALLHLDSLASTVVQACNYWGNSDQCGFCGIGVSLAAGATIARKTPEMLAEVAVAARDLDGAVDATLTTGSSVAPDRGALYVARCGQAVKEAAGLPVEVQFEPPRSLDVLHQVHDMGIDSVGIHIESFDPAVLARVAPGKFRTGVDTYFRTWERAVHLFGEGRVSTYVILGMGEDPDLTVEMCRRAVDIGVYPFVVPLRPVAGSLMEDVPAPAREYTEPIYRKVAGFLAERGLGAHTAVAGCARCQACSSLDLVQQSGGATPCGSGGSVGGAPLLQIGKRPGA</sequence>
<dbReference type="InterPro" id="IPR058240">
    <property type="entry name" value="rSAM_sf"/>
</dbReference>
<dbReference type="NCBIfam" id="TIGR04043">
    <property type="entry name" value="rSAM_MSMEG_0568"/>
    <property type="match status" value="1"/>
</dbReference>
<dbReference type="NCBIfam" id="NF045502">
    <property type="entry name" value="variant_rSAM"/>
    <property type="match status" value="1"/>
</dbReference>